<dbReference type="InterPro" id="IPR029058">
    <property type="entry name" value="AB_hydrolase_fold"/>
</dbReference>
<dbReference type="SUPFAM" id="SSF53474">
    <property type="entry name" value="alpha/beta-Hydrolases"/>
    <property type="match status" value="1"/>
</dbReference>
<feature type="signal peptide" evidence="5">
    <location>
        <begin position="1"/>
        <end position="29"/>
    </location>
</feature>
<feature type="chain" id="PRO_5009103070" evidence="5">
    <location>
        <begin position="30"/>
        <end position="525"/>
    </location>
</feature>
<gene>
    <name evidence="8" type="ORF">BFF78_40545</name>
</gene>
<feature type="domain" description="AB hydrolase-1" evidence="6">
    <location>
        <begin position="91"/>
        <end position="270"/>
    </location>
</feature>
<dbReference type="KEGG" id="spun:BFF78_40545"/>
<dbReference type="Gene3D" id="3.40.50.1820">
    <property type="entry name" value="alpha/beta hydrolase"/>
    <property type="match status" value="1"/>
</dbReference>
<proteinExistence type="inferred from homology"/>
<sequence length="525" mass="56944">MRIGRVAPLLTVGVTATLVAALAPAQASAAEPLKRFENQKPAWHRCDASGPAAFQCATIKVPLDYSRPDAKTISLAISRLKTGVAGKRHGAILFNPGGPGGEGLDMPLMMKDMMPAKVREQYDLIGFDPRGVGRSSPVSCGLTGREQNTEHPYKKATFGRDVAWARTVAGKCRARNGDKLPYITTRNTARDMDVIRTVLGEKKISYLGYSYGTYLGAVYAQMFPQRTDRFVLDSSVDPARVWRGMIQIWAEGTEPAFTRWTEWTAQRHGTYRLGDTPAQVRKTFWDLIARADRTPIDDGGAKLTGDDIRATLRPQFFSPKNAAETVVALKKAAAGHPAPHRSLAPDEQQGRHPAAAFAQAPADNGTAAFWSVVCGDTANWPHDPEQYRHDAIRDKAKYPLYGDFGSNIMPCAFWGKPAEPVTAVDNTVGVLTVQNQWDPQTPLASGLGMHHALKGSRMVYVKGGEGHGVYSADPRSCANRTVNAYLSTGKLPAQDVSCDAPGRQGPGVNQRIVPAPQDTPGAPRF</sequence>
<evidence type="ECO:0000313" key="9">
    <source>
        <dbReference type="Proteomes" id="UP000094960"/>
    </source>
</evidence>
<dbReference type="EMBL" id="CP017248">
    <property type="protein sequence ID" value="AOR36516.1"/>
    <property type="molecule type" value="Genomic_DNA"/>
</dbReference>
<feature type="region of interest" description="Disordered" evidence="4">
    <location>
        <begin position="499"/>
        <end position="525"/>
    </location>
</feature>
<dbReference type="Proteomes" id="UP000094960">
    <property type="component" value="Chromosome"/>
</dbReference>
<accession>A0A1D7YLU1</accession>
<name>A0A1D7YLU1_9ACTN</name>
<keyword evidence="2 5" id="KW-0732">Signal</keyword>
<comment type="similarity">
    <text evidence="1">Belongs to the peptidase S33 family.</text>
</comment>
<evidence type="ECO:0000313" key="8">
    <source>
        <dbReference type="EMBL" id="AOR36516.1"/>
    </source>
</evidence>
<dbReference type="InterPro" id="IPR051601">
    <property type="entry name" value="Serine_prot/Carboxylest_S33"/>
</dbReference>
<evidence type="ECO:0000256" key="3">
    <source>
        <dbReference type="ARBA" id="ARBA00022801"/>
    </source>
</evidence>
<keyword evidence="3 8" id="KW-0378">Hydrolase</keyword>
<dbReference type="RefSeq" id="WP_069783026.1">
    <property type="nucleotide sequence ID" value="NZ_CP017248.1"/>
</dbReference>
<protein>
    <submittedName>
        <fullName evidence="8">Hydrolase</fullName>
    </submittedName>
</protein>
<organism evidence="8 9">
    <name type="scientific">Streptomyces fodineus</name>
    <dbReference type="NCBI Taxonomy" id="1904616"/>
    <lineage>
        <taxon>Bacteria</taxon>
        <taxon>Bacillati</taxon>
        <taxon>Actinomycetota</taxon>
        <taxon>Actinomycetes</taxon>
        <taxon>Kitasatosporales</taxon>
        <taxon>Streptomycetaceae</taxon>
        <taxon>Streptomyces</taxon>
    </lineage>
</organism>
<dbReference type="GO" id="GO:0016787">
    <property type="term" value="F:hydrolase activity"/>
    <property type="evidence" value="ECO:0007669"/>
    <property type="project" value="UniProtKB-KW"/>
</dbReference>
<dbReference type="AlphaFoldDB" id="A0A1D7YLU1"/>
<evidence type="ECO:0000259" key="7">
    <source>
        <dbReference type="Pfam" id="PF08386"/>
    </source>
</evidence>
<reference evidence="9" key="1">
    <citation type="submission" date="2016-09" db="EMBL/GenBank/DDBJ databases">
        <title>Streptomyces puniciscabiei strain:TW1S1 Genome sequencing and assembly.</title>
        <authorList>
            <person name="Kim M.-K."/>
            <person name="Kim S.B."/>
        </authorList>
    </citation>
    <scope>NUCLEOTIDE SEQUENCE [LARGE SCALE GENOMIC DNA]</scope>
    <source>
        <strain evidence="9">TW1S1</strain>
    </source>
</reference>
<evidence type="ECO:0000256" key="5">
    <source>
        <dbReference type="SAM" id="SignalP"/>
    </source>
</evidence>
<dbReference type="PANTHER" id="PTHR43248:SF29">
    <property type="entry name" value="TRIPEPTIDYL AMINOPEPTIDASE"/>
    <property type="match status" value="1"/>
</dbReference>
<keyword evidence="9" id="KW-1185">Reference proteome</keyword>
<dbReference type="InterPro" id="IPR013595">
    <property type="entry name" value="Pept_S33_TAP-like_C"/>
</dbReference>
<evidence type="ECO:0000256" key="2">
    <source>
        <dbReference type="ARBA" id="ARBA00022729"/>
    </source>
</evidence>
<dbReference type="InterPro" id="IPR000073">
    <property type="entry name" value="AB_hydrolase_1"/>
</dbReference>
<evidence type="ECO:0000259" key="6">
    <source>
        <dbReference type="Pfam" id="PF00561"/>
    </source>
</evidence>
<dbReference type="Pfam" id="PF00561">
    <property type="entry name" value="Abhydrolase_1"/>
    <property type="match status" value="1"/>
</dbReference>
<evidence type="ECO:0000256" key="1">
    <source>
        <dbReference type="ARBA" id="ARBA00010088"/>
    </source>
</evidence>
<feature type="domain" description="Peptidase S33 tripeptidyl aminopeptidase-like C-terminal" evidence="7">
    <location>
        <begin position="401"/>
        <end position="498"/>
    </location>
</feature>
<evidence type="ECO:0000256" key="4">
    <source>
        <dbReference type="SAM" id="MobiDB-lite"/>
    </source>
</evidence>
<dbReference type="PANTHER" id="PTHR43248">
    <property type="entry name" value="2-SUCCINYL-6-HYDROXY-2,4-CYCLOHEXADIENE-1-CARBOXYLATE SYNTHASE"/>
    <property type="match status" value="1"/>
</dbReference>
<dbReference type="Pfam" id="PF08386">
    <property type="entry name" value="Abhydrolase_4"/>
    <property type="match status" value="1"/>
</dbReference>